<dbReference type="PANTHER" id="PTHR11319:SF35">
    <property type="entry name" value="OUTER MEMBRANE PROTEIN PMPC-RELATED"/>
    <property type="match status" value="1"/>
</dbReference>
<keyword evidence="2" id="KW-0812">Transmembrane</keyword>
<dbReference type="InterPro" id="IPR009030">
    <property type="entry name" value="Growth_fac_rcpt_cys_sf"/>
</dbReference>
<dbReference type="PANTHER" id="PTHR11319">
    <property type="entry name" value="G PROTEIN-COUPLED RECEPTOR-RELATED"/>
    <property type="match status" value="1"/>
</dbReference>
<feature type="transmembrane region" description="Helical" evidence="2">
    <location>
        <begin position="308"/>
        <end position="332"/>
    </location>
</feature>
<dbReference type="CDD" id="cd00185">
    <property type="entry name" value="TNFRSF"/>
    <property type="match status" value="1"/>
</dbReference>
<feature type="transmembrane region" description="Helical" evidence="2">
    <location>
        <begin position="607"/>
        <end position="626"/>
    </location>
</feature>
<dbReference type="OrthoDB" id="5964333at2759"/>
<dbReference type="AlphaFoldDB" id="A0A3M6U5U2"/>
<dbReference type="Pfam" id="PF24633">
    <property type="entry name" value="DUF7630"/>
    <property type="match status" value="1"/>
</dbReference>
<comment type="caution">
    <text evidence="4">The sequence shown here is derived from an EMBL/GenBank/DDBJ whole genome shotgun (WGS) entry which is preliminary data.</text>
</comment>
<evidence type="ECO:0000313" key="4">
    <source>
        <dbReference type="EMBL" id="RMX48977.1"/>
    </source>
</evidence>
<feature type="transmembrane region" description="Helical" evidence="2">
    <location>
        <begin position="522"/>
        <end position="541"/>
    </location>
</feature>
<dbReference type="Proteomes" id="UP000275408">
    <property type="component" value="Unassembled WGS sequence"/>
</dbReference>
<protein>
    <recommendedName>
        <fullName evidence="3">DUF7630 domain-containing protein</fullName>
    </recommendedName>
</protein>
<evidence type="ECO:0000259" key="3">
    <source>
        <dbReference type="Pfam" id="PF24633"/>
    </source>
</evidence>
<evidence type="ECO:0000256" key="1">
    <source>
        <dbReference type="SAM" id="MobiDB-lite"/>
    </source>
</evidence>
<proteinExistence type="predicted"/>
<feature type="non-terminal residue" evidence="4">
    <location>
        <position position="819"/>
    </location>
</feature>
<organism evidence="4 5">
    <name type="scientific">Pocillopora damicornis</name>
    <name type="common">Cauliflower coral</name>
    <name type="synonym">Millepora damicornis</name>
    <dbReference type="NCBI Taxonomy" id="46731"/>
    <lineage>
        <taxon>Eukaryota</taxon>
        <taxon>Metazoa</taxon>
        <taxon>Cnidaria</taxon>
        <taxon>Anthozoa</taxon>
        <taxon>Hexacorallia</taxon>
        <taxon>Scleractinia</taxon>
        <taxon>Astrocoeniina</taxon>
        <taxon>Pocilloporidae</taxon>
        <taxon>Pocillopora</taxon>
    </lineage>
</organism>
<feature type="transmembrane region" description="Helical" evidence="2">
    <location>
        <begin position="638"/>
        <end position="657"/>
    </location>
</feature>
<dbReference type="SMART" id="SM01411">
    <property type="entry name" value="Ephrin_rec_like"/>
    <property type="match status" value="3"/>
</dbReference>
<keyword evidence="5" id="KW-1185">Reference proteome</keyword>
<dbReference type="SUPFAM" id="SSF57184">
    <property type="entry name" value="Growth factor receptor domain"/>
    <property type="match status" value="1"/>
</dbReference>
<feature type="transmembrane region" description="Helical" evidence="2">
    <location>
        <begin position="677"/>
        <end position="702"/>
    </location>
</feature>
<keyword evidence="2" id="KW-1133">Transmembrane helix</keyword>
<feature type="transmembrane region" description="Helical" evidence="2">
    <location>
        <begin position="409"/>
        <end position="433"/>
    </location>
</feature>
<sequence>MLSENKIELIGSKAFVLSNSSMRIYLIRTAMKAVHLESMNEGEIGSLNFNQENGSVQCRVQLGVGQSDEEYIEFDDIDEDMMGVLRRVLEQSGFAQWSQDSSKFLPCPAGTFVKSADKGSTSCSECPPGGFFSDTLAYVSDQCKRCPNGTFVSLDKKPGRRALDCVACPQGTDTNSFAGFRACKCLQGFYRTHLFKGCKACQKEGFLCIDDYVTLKPGFWWRWYNDVYKGMYQNFTLNLRSSKPSIENNEVEYSFDLPLAYECPRKESCLGGLDSTCKQGYEGPLCEVCSPGYHKRLQTCKKCPSKSWMGAQLAITIALLLILVVVIVWTSVKKNRQSNNQRPLVDIILARLKIIIGFYQVTFGLLDAFSFISWPDSLSVIARYSEILQFNVLQMAPMHCLLPQLKIDAFGSLFAILVINIGAIVFAVVAYWVRKFMILRNDQLEDDDKSKQVSQTKELVYRNLFFFLFVTYLSTCSKTANVLPLSCRELCFTDKGYGCFTYLKSDFTVECRSPRYKRLVNVAYFAVVYILLIPLVSYLVLWKKHKKVKVTENESREQQRYISELAAGLRFLSENYTGTSWYWELVEMVRKVILTSGLILIGGESRAYVGLACVISGLYGILFAYVSPVEDPFENKMMIITLAVTFVNLGIGAVSKIPKENVPASIDPYVDTVTFNLLVVGANTLVIGLLVVQYSVYLYNFLKEWRKNPKWSMSCCLAMLLPLNDLQGELRGLVGRNMMRQQLQSGRIGMPSVTGAVKDSGAVDFALEEGDDESQDSRRQQDNRQSANSSRNSGSISMNDLGISALVVHPPQNGNEAPL</sequence>
<dbReference type="EMBL" id="RCHS01002221">
    <property type="protein sequence ID" value="RMX48977.1"/>
    <property type="molecule type" value="Genomic_DNA"/>
</dbReference>
<evidence type="ECO:0000313" key="5">
    <source>
        <dbReference type="Proteomes" id="UP000275408"/>
    </source>
</evidence>
<gene>
    <name evidence="4" type="ORF">pdam_00008278</name>
</gene>
<feature type="compositionally biased region" description="Low complexity" evidence="1">
    <location>
        <begin position="783"/>
        <end position="799"/>
    </location>
</feature>
<feature type="transmembrane region" description="Helical" evidence="2">
    <location>
        <begin position="459"/>
        <end position="475"/>
    </location>
</feature>
<accession>A0A3M6U5U2</accession>
<dbReference type="InterPro" id="IPR056047">
    <property type="entry name" value="CRMPA-like_DUF7630"/>
</dbReference>
<feature type="region of interest" description="Disordered" evidence="1">
    <location>
        <begin position="768"/>
        <end position="819"/>
    </location>
</feature>
<feature type="transmembrane region" description="Helical" evidence="2">
    <location>
        <begin position="352"/>
        <end position="374"/>
    </location>
</feature>
<name>A0A3M6U5U2_POCDA</name>
<dbReference type="Gene3D" id="2.10.50.10">
    <property type="entry name" value="Tumor Necrosis Factor Receptor, subunit A, domain 2"/>
    <property type="match status" value="1"/>
</dbReference>
<reference evidence="4 5" key="1">
    <citation type="journal article" date="2018" name="Sci. Rep.">
        <title>Comparative analysis of the Pocillopora damicornis genome highlights role of immune system in coral evolution.</title>
        <authorList>
            <person name="Cunning R."/>
            <person name="Bay R.A."/>
            <person name="Gillette P."/>
            <person name="Baker A.C."/>
            <person name="Traylor-Knowles N."/>
        </authorList>
    </citation>
    <scope>NUCLEOTIDE SEQUENCE [LARGE SCALE GENOMIC DNA]</scope>
    <source>
        <strain evidence="4">RSMAS</strain>
        <tissue evidence="4">Whole animal</tissue>
    </source>
</reference>
<evidence type="ECO:0000256" key="2">
    <source>
        <dbReference type="SAM" id="Phobius"/>
    </source>
</evidence>
<keyword evidence="2" id="KW-0472">Membrane</keyword>
<feature type="domain" description="DUF7630" evidence="3">
    <location>
        <begin position="262"/>
        <end position="303"/>
    </location>
</feature>